<organism evidence="2 3">
    <name type="scientific">Halovenus rubra</name>
    <dbReference type="NCBI Taxonomy" id="869890"/>
    <lineage>
        <taxon>Archaea</taxon>
        <taxon>Methanobacteriati</taxon>
        <taxon>Methanobacteriota</taxon>
        <taxon>Stenosarchaea group</taxon>
        <taxon>Halobacteria</taxon>
        <taxon>Halobacteriales</taxon>
        <taxon>Haloarculaceae</taxon>
        <taxon>Halovenus</taxon>
    </lineage>
</organism>
<keyword evidence="1" id="KW-0812">Transmembrane</keyword>
<sequence length="207" mass="22457">MAKEPDSTQTRTDRGQAYSLEGVIGAILIVSALVLGLQAVSVAPWADSGFEQGTDIREQMEDTLDILEDQDALRTGVLCLGGENERTPHVGVVSADPAVDPFGTVLNQTASTTTDYNIYVDYPSNGNVNRTLLGTRSQPTGSTVTVTREIALFDSDTMFEFNPNTPACVVDSQYDDLGDVPDSDIYLENQNEDTELYAVVQIRVVAW</sequence>
<dbReference type="AlphaFoldDB" id="A0ABD5X839"/>
<comment type="caution">
    <text evidence="2">The sequence shown here is derived from an EMBL/GenBank/DDBJ whole genome shotgun (WGS) entry which is preliminary data.</text>
</comment>
<accession>A0ABD5X839</accession>
<protein>
    <submittedName>
        <fullName evidence="2">Uncharacterized protein</fullName>
    </submittedName>
</protein>
<name>A0ABD5X839_9EURY</name>
<evidence type="ECO:0000313" key="2">
    <source>
        <dbReference type="EMBL" id="MFC7127380.1"/>
    </source>
</evidence>
<proteinExistence type="predicted"/>
<dbReference type="Pfam" id="PF23959">
    <property type="entry name" value="DUF7288"/>
    <property type="match status" value="1"/>
</dbReference>
<keyword evidence="1" id="KW-0472">Membrane</keyword>
<gene>
    <name evidence="2" type="ORF">ACFQJ7_15370</name>
</gene>
<evidence type="ECO:0000313" key="3">
    <source>
        <dbReference type="Proteomes" id="UP001596414"/>
    </source>
</evidence>
<dbReference type="Proteomes" id="UP001596414">
    <property type="component" value="Unassembled WGS sequence"/>
</dbReference>
<dbReference type="RefSeq" id="WP_267637979.1">
    <property type="nucleotide sequence ID" value="NZ_JAODIY010000011.1"/>
</dbReference>
<feature type="transmembrane region" description="Helical" evidence="1">
    <location>
        <begin position="20"/>
        <end position="46"/>
    </location>
</feature>
<dbReference type="EMBL" id="JBHSZQ010000050">
    <property type="protein sequence ID" value="MFC7127380.1"/>
    <property type="molecule type" value="Genomic_DNA"/>
</dbReference>
<dbReference type="InterPro" id="IPR055712">
    <property type="entry name" value="DUF7288"/>
</dbReference>
<evidence type="ECO:0000256" key="1">
    <source>
        <dbReference type="SAM" id="Phobius"/>
    </source>
</evidence>
<reference evidence="2 3" key="1">
    <citation type="journal article" date="2014" name="Int. J. Syst. Evol. Microbiol.">
        <title>Complete genome sequence of Corynebacterium casei LMG S-19264T (=DSM 44701T), isolated from a smear-ripened cheese.</title>
        <authorList>
            <consortium name="US DOE Joint Genome Institute (JGI-PGF)"/>
            <person name="Walter F."/>
            <person name="Albersmeier A."/>
            <person name="Kalinowski J."/>
            <person name="Ruckert C."/>
        </authorList>
    </citation>
    <scope>NUCLEOTIDE SEQUENCE [LARGE SCALE GENOMIC DNA]</scope>
    <source>
        <strain evidence="2 3">CGMCC 4.7215</strain>
    </source>
</reference>
<keyword evidence="1" id="KW-1133">Transmembrane helix</keyword>